<proteinExistence type="inferred from homology"/>
<name>A0ABV2LY63_9FLAO</name>
<evidence type="ECO:0000259" key="3">
    <source>
        <dbReference type="PROSITE" id="PS51462"/>
    </source>
</evidence>
<protein>
    <submittedName>
        <fullName evidence="4">8-oxo-dGTP pyrophosphatase MutT (NUDIX family)</fullName>
    </submittedName>
</protein>
<dbReference type="InterPro" id="IPR020476">
    <property type="entry name" value="Nudix_hydrolase"/>
</dbReference>
<dbReference type="PANTHER" id="PTHR43736">
    <property type="entry name" value="ADP-RIBOSE PYROPHOSPHATASE"/>
    <property type="match status" value="1"/>
</dbReference>
<keyword evidence="5" id="KW-1185">Reference proteome</keyword>
<dbReference type="RefSeq" id="WP_354509933.1">
    <property type="nucleotide sequence ID" value="NZ_JBEPMO010000015.1"/>
</dbReference>
<dbReference type="PANTHER" id="PTHR43736:SF1">
    <property type="entry name" value="DIHYDRONEOPTERIN TRIPHOSPHATE DIPHOSPHATASE"/>
    <property type="match status" value="1"/>
</dbReference>
<dbReference type="Proteomes" id="UP001549146">
    <property type="component" value="Unassembled WGS sequence"/>
</dbReference>
<sequence>MYKVFYNEKALILTEKPLGNLKTLKFNTENQFDEAIDILKNTSLNEINIFHHNLEKLWNTFQANFHYLEAAGGVVKNQNDEYLFIHRLGKWDLPKGKVEEGETIETAAVREVEEECGINNLVLNEHLTTTYHIYFQDNLKLKATYWYAMDYHGNETLIPQLDEGIGIAEWKPKTDFPKIYTQTYENIKIVLDLI</sequence>
<dbReference type="InterPro" id="IPR020084">
    <property type="entry name" value="NUDIX_hydrolase_CS"/>
</dbReference>
<dbReference type="PRINTS" id="PR00502">
    <property type="entry name" value="NUDIXFAMILY"/>
</dbReference>
<evidence type="ECO:0000256" key="2">
    <source>
        <dbReference type="RuleBase" id="RU003476"/>
    </source>
</evidence>
<dbReference type="Gene3D" id="3.90.79.10">
    <property type="entry name" value="Nucleoside Triphosphate Pyrophosphohydrolase"/>
    <property type="match status" value="1"/>
</dbReference>
<reference evidence="4 5" key="1">
    <citation type="submission" date="2024-06" db="EMBL/GenBank/DDBJ databases">
        <title>Genomic Encyclopedia of Type Strains, Phase IV (KMG-IV): sequencing the most valuable type-strain genomes for metagenomic binning, comparative biology and taxonomic classification.</title>
        <authorList>
            <person name="Goeker M."/>
        </authorList>
    </citation>
    <scope>NUCLEOTIDE SEQUENCE [LARGE SCALE GENOMIC DNA]</scope>
    <source>
        <strain evidence="4 5">DSM 29388</strain>
    </source>
</reference>
<feature type="domain" description="Nudix hydrolase" evidence="3">
    <location>
        <begin position="66"/>
        <end position="194"/>
    </location>
</feature>
<dbReference type="InterPro" id="IPR015797">
    <property type="entry name" value="NUDIX_hydrolase-like_dom_sf"/>
</dbReference>
<dbReference type="PROSITE" id="PS51462">
    <property type="entry name" value="NUDIX"/>
    <property type="match status" value="1"/>
</dbReference>
<organism evidence="4 5">
    <name type="scientific">Moheibacter stercoris</name>
    <dbReference type="NCBI Taxonomy" id="1628251"/>
    <lineage>
        <taxon>Bacteria</taxon>
        <taxon>Pseudomonadati</taxon>
        <taxon>Bacteroidota</taxon>
        <taxon>Flavobacteriia</taxon>
        <taxon>Flavobacteriales</taxon>
        <taxon>Weeksellaceae</taxon>
        <taxon>Moheibacter</taxon>
    </lineage>
</organism>
<evidence type="ECO:0000256" key="1">
    <source>
        <dbReference type="ARBA" id="ARBA00022801"/>
    </source>
</evidence>
<dbReference type="CDD" id="cd03673">
    <property type="entry name" value="NUDIX_Ap6A_hydrolase"/>
    <property type="match status" value="1"/>
</dbReference>
<keyword evidence="1 2" id="KW-0378">Hydrolase</keyword>
<dbReference type="PROSITE" id="PS00893">
    <property type="entry name" value="NUDIX_BOX"/>
    <property type="match status" value="1"/>
</dbReference>
<evidence type="ECO:0000313" key="4">
    <source>
        <dbReference type="EMBL" id="MET3732577.1"/>
    </source>
</evidence>
<accession>A0ABV2LY63</accession>
<comment type="similarity">
    <text evidence="2">Belongs to the Nudix hydrolase family.</text>
</comment>
<dbReference type="Pfam" id="PF00293">
    <property type="entry name" value="NUDIX"/>
    <property type="match status" value="1"/>
</dbReference>
<comment type="caution">
    <text evidence="4">The sequence shown here is derived from an EMBL/GenBank/DDBJ whole genome shotgun (WGS) entry which is preliminary data.</text>
</comment>
<dbReference type="SUPFAM" id="SSF55811">
    <property type="entry name" value="Nudix"/>
    <property type="match status" value="1"/>
</dbReference>
<evidence type="ECO:0000313" key="5">
    <source>
        <dbReference type="Proteomes" id="UP001549146"/>
    </source>
</evidence>
<gene>
    <name evidence="4" type="ORF">ABID46_002167</name>
</gene>
<dbReference type="EMBL" id="JBEPMO010000015">
    <property type="protein sequence ID" value="MET3732577.1"/>
    <property type="molecule type" value="Genomic_DNA"/>
</dbReference>
<dbReference type="InterPro" id="IPR000086">
    <property type="entry name" value="NUDIX_hydrolase_dom"/>
</dbReference>